<evidence type="ECO:0000256" key="5">
    <source>
        <dbReference type="ARBA" id="ARBA00010398"/>
    </source>
</evidence>
<evidence type="ECO:0000256" key="1">
    <source>
        <dbReference type="ARBA" id="ARBA00001700"/>
    </source>
</evidence>
<dbReference type="SUPFAM" id="SSF52242">
    <property type="entry name" value="Cobalamin (vitamin B12)-binding domain"/>
    <property type="match status" value="1"/>
</dbReference>
<evidence type="ECO:0000259" key="26">
    <source>
        <dbReference type="PROSITE" id="PS51337"/>
    </source>
</evidence>
<dbReference type="Proteomes" id="UP000276634">
    <property type="component" value="Unassembled WGS sequence"/>
</dbReference>
<dbReference type="GO" id="GO:0005829">
    <property type="term" value="C:cytosol"/>
    <property type="evidence" value="ECO:0007669"/>
    <property type="project" value="TreeGrafter"/>
</dbReference>
<evidence type="ECO:0000256" key="9">
    <source>
        <dbReference type="ARBA" id="ARBA00022605"/>
    </source>
</evidence>
<evidence type="ECO:0000256" key="18">
    <source>
        <dbReference type="ARBA" id="ARBA00025552"/>
    </source>
</evidence>
<evidence type="ECO:0000256" key="17">
    <source>
        <dbReference type="ARBA" id="ARBA00023285"/>
    </source>
</evidence>
<proteinExistence type="inferred from homology"/>
<comment type="pathway">
    <text evidence="4">Amino-acid biosynthesis; L-methionine biosynthesis via de novo pathway; L-methionine from L-homocysteine (MetH route): step 1/1.</text>
</comment>
<evidence type="ECO:0000259" key="25">
    <source>
        <dbReference type="PROSITE" id="PS51332"/>
    </source>
</evidence>
<dbReference type="PROSITE" id="PS50972">
    <property type="entry name" value="PTERIN_BINDING"/>
    <property type="match status" value="1"/>
</dbReference>
<keyword evidence="17" id="KW-0170">Cobalt</keyword>
<evidence type="ECO:0000313" key="27">
    <source>
        <dbReference type="EMBL" id="ROR34450.1"/>
    </source>
</evidence>
<keyword evidence="10 20" id="KW-0846">Cobalamin</keyword>
<keyword evidence="12" id="KW-0949">S-adenosyl-L-methionine</keyword>
<dbReference type="Pfam" id="PF00809">
    <property type="entry name" value="Pterin_bind"/>
    <property type="match status" value="1"/>
</dbReference>
<dbReference type="GO" id="GO:0008270">
    <property type="term" value="F:zinc ion binding"/>
    <property type="evidence" value="ECO:0007669"/>
    <property type="project" value="InterPro"/>
</dbReference>
<dbReference type="FunFam" id="3.40.50.280:FF:000004">
    <property type="entry name" value="Methionine synthase"/>
    <property type="match status" value="1"/>
</dbReference>
<reference evidence="27 28" key="1">
    <citation type="submission" date="2018-11" db="EMBL/GenBank/DDBJ databases">
        <title>Genomic Encyclopedia of Type Strains, Phase IV (KMG-IV): sequencing the most valuable type-strain genomes for metagenomic binning, comparative biology and taxonomic classification.</title>
        <authorList>
            <person name="Goeker M."/>
        </authorList>
    </citation>
    <scope>NUCLEOTIDE SEQUENCE [LARGE SCALE GENOMIC DNA]</scope>
    <source>
        <strain evidence="27 28">DSM 100275</strain>
    </source>
</reference>
<dbReference type="Gene3D" id="1.10.1240.10">
    <property type="entry name" value="Methionine synthase domain"/>
    <property type="match status" value="1"/>
</dbReference>
<evidence type="ECO:0000259" key="23">
    <source>
        <dbReference type="PROSITE" id="PS50970"/>
    </source>
</evidence>
<sequence>MAREPLLERLRRRVLLADGGTGTFIQGRAWDVERDFLGHENCSEILNRTRPDFVAGLHRAYLEAGADCIETNTFGANHVVLGEFGLAGETRALNREAAAIARAEADRLSTPDWPRYVLGSMGPGTRLPSLGQIDYDALEASYREQALGLVEGGVDALLLETHQDLLTVKAAINGARAARVELGREAVPILVSVTVEATGTLLVGSDIGAALVSIAAMGVDGIGLNCATGPAEMAEHVRFLCARWPGPVSVMPNAGLPILVEGETRYPLTPEELALWQGRFVEEDGVNLIGGCCGTTPEHIARLRAMLDARSDPAPRPRRVEPEPAVASLYTAVPLRQENAVFAIGERCNANGSKRFRELLAAEDWDGLVGIAREQEREGSHALDVCVAYVGRDEARDMAELVSRLRAQVTVPLVLDSTDPAVLETALKLLGGKSVINSINFEDGEDRPAEILRLARRFGAAVIALTIDEAGMAKSVEDKLRIAERLHAFAVDRHGLPEEDLFFDPLTFTICTGMEDDREHAVHTLEAIERLAERFPRCQILLGLSNVSFGLRPAARHVLNSVFLHHAQQRGMTAAIIHVSKIAPLHRIPEALREAAEDLIFNRWRDGADPLGRFIALFEEAQEEEQAQRAAPASVEERLRRRIVDGDRRGLEDDLEEALQRHDPVQIINEILLDGMREVGELFGAGRMQLPFVLQSAETMKAAVRYLEPRMPRVEGAQKGTLVLATVKGDVHDIGKNLVDIILTNNGYKVVNLGIKKPIQEIIEAAERHRADAVGMSGLLVKSTVIMKENLEEMRRRGLDIPVLLGGAALTRRYVEEDCRRAYTRPDRVHYAKDAFAGLRLMERICAERRAEG</sequence>
<dbReference type="PROSITE" id="PS50970">
    <property type="entry name" value="HCY"/>
    <property type="match status" value="1"/>
</dbReference>
<dbReference type="Gene3D" id="3.20.20.20">
    <property type="entry name" value="Dihydropteroate synthase-like"/>
    <property type="match status" value="1"/>
</dbReference>
<dbReference type="Pfam" id="PF02607">
    <property type="entry name" value="B12-binding_2"/>
    <property type="match status" value="1"/>
</dbReference>
<dbReference type="NCBIfam" id="TIGR02082">
    <property type="entry name" value="metH"/>
    <property type="match status" value="1"/>
</dbReference>
<dbReference type="SMART" id="SM01018">
    <property type="entry name" value="B12-binding_2"/>
    <property type="match status" value="1"/>
</dbReference>
<dbReference type="InterPro" id="IPR000489">
    <property type="entry name" value="Pterin-binding_dom"/>
</dbReference>
<evidence type="ECO:0000256" key="13">
    <source>
        <dbReference type="ARBA" id="ARBA00022723"/>
    </source>
</evidence>
<dbReference type="InterPro" id="IPR006158">
    <property type="entry name" value="Cobalamin-bd"/>
</dbReference>
<evidence type="ECO:0000313" key="28">
    <source>
        <dbReference type="Proteomes" id="UP000276634"/>
    </source>
</evidence>
<dbReference type="InterPro" id="IPR036594">
    <property type="entry name" value="Meth_synthase_dom"/>
</dbReference>
<feature type="binding site" evidence="21">
    <location>
        <position position="777"/>
    </location>
    <ligand>
        <name>methylcob(III)alamin</name>
        <dbReference type="ChEBI" id="CHEBI:28115"/>
    </ligand>
</feature>
<name>A0A3N1Y6R9_9GAMM</name>
<comment type="cofactor">
    <cofactor evidence="2 22">
        <name>Zn(2+)</name>
        <dbReference type="ChEBI" id="CHEBI:29105"/>
    </cofactor>
</comment>
<keyword evidence="9" id="KW-0028">Amino-acid biosynthesis</keyword>
<dbReference type="GO" id="GO:0008705">
    <property type="term" value="F:methionine synthase activity"/>
    <property type="evidence" value="ECO:0007669"/>
    <property type="project" value="UniProtKB-UniRule"/>
</dbReference>
<dbReference type="RefSeq" id="WP_123399634.1">
    <property type="nucleotide sequence ID" value="NZ_RJVI01000001.1"/>
</dbReference>
<dbReference type="SUPFAM" id="SSF47644">
    <property type="entry name" value="Methionine synthase domain"/>
    <property type="match status" value="1"/>
</dbReference>
<evidence type="ECO:0000256" key="4">
    <source>
        <dbReference type="ARBA" id="ARBA00005178"/>
    </source>
</evidence>
<evidence type="ECO:0000256" key="14">
    <source>
        <dbReference type="ARBA" id="ARBA00022737"/>
    </source>
</evidence>
<feature type="binding site" evidence="20 22">
    <location>
        <position position="226"/>
    </location>
    <ligand>
        <name>Zn(2+)</name>
        <dbReference type="ChEBI" id="CHEBI:29105"/>
    </ligand>
</feature>
<comment type="similarity">
    <text evidence="5">Belongs to the vitamin-B12 dependent methionine synthase family.</text>
</comment>
<protein>
    <recommendedName>
        <fullName evidence="7 19">Methionine synthase</fullName>
        <ecNumber evidence="6 19">2.1.1.13</ecNumber>
    </recommendedName>
</protein>
<dbReference type="PANTHER" id="PTHR45833:SF1">
    <property type="entry name" value="METHIONINE SYNTHASE"/>
    <property type="match status" value="1"/>
</dbReference>
<dbReference type="PROSITE" id="PS51337">
    <property type="entry name" value="B12_BINDING_NTER"/>
    <property type="match status" value="1"/>
</dbReference>
<dbReference type="SUPFAM" id="SSF51717">
    <property type="entry name" value="Dihydropteroate synthetase-like"/>
    <property type="match status" value="1"/>
</dbReference>
<dbReference type="Pfam" id="PF02574">
    <property type="entry name" value="S-methyl_trans"/>
    <property type="match status" value="1"/>
</dbReference>
<feature type="binding site" evidence="20 22">
    <location>
        <position position="292"/>
    </location>
    <ligand>
        <name>Zn(2+)</name>
        <dbReference type="ChEBI" id="CHEBI:29105"/>
    </ligand>
</feature>
<comment type="catalytic activity">
    <reaction evidence="1">
        <text>(6S)-5-methyl-5,6,7,8-tetrahydrofolate + L-homocysteine = (6S)-5,6,7,8-tetrahydrofolate + L-methionine</text>
        <dbReference type="Rhea" id="RHEA:11172"/>
        <dbReference type="ChEBI" id="CHEBI:18608"/>
        <dbReference type="ChEBI" id="CHEBI:57453"/>
        <dbReference type="ChEBI" id="CHEBI:57844"/>
        <dbReference type="ChEBI" id="CHEBI:58199"/>
        <dbReference type="EC" id="2.1.1.13"/>
    </reaction>
</comment>
<evidence type="ECO:0000256" key="16">
    <source>
        <dbReference type="ARBA" id="ARBA00023167"/>
    </source>
</evidence>
<evidence type="ECO:0000256" key="15">
    <source>
        <dbReference type="ARBA" id="ARBA00022833"/>
    </source>
</evidence>
<dbReference type="UniPathway" id="UPA00051">
    <property type="reaction ID" value="UER00081"/>
</dbReference>
<keyword evidence="13 20" id="KW-0479">Metal-binding</keyword>
<evidence type="ECO:0000256" key="20">
    <source>
        <dbReference type="PIRSR" id="PIRSR000381-1"/>
    </source>
</evidence>
<dbReference type="GO" id="GO:0031419">
    <property type="term" value="F:cobalamin binding"/>
    <property type="evidence" value="ECO:0007669"/>
    <property type="project" value="UniProtKB-KW"/>
</dbReference>
<comment type="function">
    <text evidence="18">Catalyzes the transfer of a methyl group from methyl-cobalamin to homocysteine, yielding enzyme-bound cob(I)alamin and methionine. Subsequently, remethylates the cofactor using methyltetrahydrofolate.</text>
</comment>
<evidence type="ECO:0000256" key="12">
    <source>
        <dbReference type="ARBA" id="ARBA00022691"/>
    </source>
</evidence>
<feature type="binding site" evidence="20 22">
    <location>
        <position position="293"/>
    </location>
    <ligand>
        <name>Zn(2+)</name>
        <dbReference type="ChEBI" id="CHEBI:29105"/>
    </ligand>
</feature>
<keyword evidence="16" id="KW-0486">Methionine biosynthesis</keyword>
<dbReference type="InterPro" id="IPR050554">
    <property type="entry name" value="Met_Synthase/Corrinoid"/>
</dbReference>
<evidence type="ECO:0000256" key="8">
    <source>
        <dbReference type="ARBA" id="ARBA00022603"/>
    </source>
</evidence>
<feature type="binding site" description="axial binding residue" evidence="20">
    <location>
        <position position="732"/>
    </location>
    <ligand>
        <name>methylcob(III)alamin</name>
        <dbReference type="ChEBI" id="CHEBI:28115"/>
    </ligand>
    <ligandPart>
        <name>Co</name>
        <dbReference type="ChEBI" id="CHEBI:27638"/>
    </ligandPart>
</feature>
<feature type="domain" description="Hcy-binding" evidence="23">
    <location>
        <begin position="3"/>
        <end position="307"/>
    </location>
</feature>
<evidence type="ECO:0000256" key="2">
    <source>
        <dbReference type="ARBA" id="ARBA00001947"/>
    </source>
</evidence>
<evidence type="ECO:0000259" key="24">
    <source>
        <dbReference type="PROSITE" id="PS50972"/>
    </source>
</evidence>
<evidence type="ECO:0000256" key="11">
    <source>
        <dbReference type="ARBA" id="ARBA00022679"/>
    </source>
</evidence>
<keyword evidence="14" id="KW-0677">Repeat</keyword>
<dbReference type="PROSITE" id="PS51332">
    <property type="entry name" value="B12_BINDING"/>
    <property type="match status" value="1"/>
</dbReference>
<comment type="cofactor">
    <cofactor evidence="3 20">
        <name>methylcob(III)alamin</name>
        <dbReference type="ChEBI" id="CHEBI:28115"/>
    </cofactor>
</comment>
<evidence type="ECO:0000256" key="6">
    <source>
        <dbReference type="ARBA" id="ARBA00012032"/>
    </source>
</evidence>
<dbReference type="Gene3D" id="3.40.50.280">
    <property type="entry name" value="Cobalamin-binding domain"/>
    <property type="match status" value="1"/>
</dbReference>
<dbReference type="Pfam" id="PF02310">
    <property type="entry name" value="B12-binding"/>
    <property type="match status" value="1"/>
</dbReference>
<dbReference type="GO" id="GO:0050667">
    <property type="term" value="P:homocysteine metabolic process"/>
    <property type="evidence" value="ECO:0007669"/>
    <property type="project" value="TreeGrafter"/>
</dbReference>
<dbReference type="InterPro" id="IPR011005">
    <property type="entry name" value="Dihydropteroate_synth-like_sf"/>
</dbReference>
<dbReference type="FunFam" id="3.20.20.20:FF:000007">
    <property type="entry name" value="Methionine synthase"/>
    <property type="match status" value="1"/>
</dbReference>
<dbReference type="InterPro" id="IPR003759">
    <property type="entry name" value="Cbl-bd_cap"/>
</dbReference>
<dbReference type="PANTHER" id="PTHR45833">
    <property type="entry name" value="METHIONINE SYNTHASE"/>
    <property type="match status" value="1"/>
</dbReference>
<feature type="binding site" evidence="21">
    <location>
        <begin position="729"/>
        <end position="733"/>
    </location>
    <ligand>
        <name>methylcob(III)alamin</name>
        <dbReference type="ChEBI" id="CHEBI:28115"/>
    </ligand>
</feature>
<feature type="domain" description="B12-binding" evidence="25">
    <location>
        <begin position="719"/>
        <end position="853"/>
    </location>
</feature>
<dbReference type="InterPro" id="IPR036589">
    <property type="entry name" value="HCY_dom_sf"/>
</dbReference>
<keyword evidence="8 22" id="KW-0489">Methyltransferase</keyword>
<evidence type="ECO:0000256" key="21">
    <source>
        <dbReference type="PIRSR" id="PIRSR000381-2"/>
    </source>
</evidence>
<evidence type="ECO:0000256" key="10">
    <source>
        <dbReference type="ARBA" id="ARBA00022628"/>
    </source>
</evidence>
<organism evidence="27 28">
    <name type="scientific">Inmirania thermothiophila</name>
    <dbReference type="NCBI Taxonomy" id="1750597"/>
    <lineage>
        <taxon>Bacteria</taxon>
        <taxon>Pseudomonadati</taxon>
        <taxon>Pseudomonadota</taxon>
        <taxon>Gammaproteobacteria</taxon>
        <taxon>Chromatiales</taxon>
        <taxon>Ectothiorhodospiraceae</taxon>
        <taxon>Inmirania</taxon>
    </lineage>
</organism>
<evidence type="ECO:0000256" key="19">
    <source>
        <dbReference type="NCBIfam" id="TIGR02082"/>
    </source>
</evidence>
<dbReference type="InterPro" id="IPR003726">
    <property type="entry name" value="HCY_dom"/>
</dbReference>
<evidence type="ECO:0000256" key="3">
    <source>
        <dbReference type="ARBA" id="ARBA00001956"/>
    </source>
</evidence>
<dbReference type="Gene3D" id="3.20.20.330">
    <property type="entry name" value="Homocysteine-binding-like domain"/>
    <property type="match status" value="1"/>
</dbReference>
<keyword evidence="28" id="KW-1185">Reference proteome</keyword>
<feature type="binding site" evidence="21">
    <location>
        <position position="835"/>
    </location>
    <ligand>
        <name>methylcob(III)alamin</name>
        <dbReference type="ChEBI" id="CHEBI:28115"/>
    </ligand>
</feature>
<comment type="caution">
    <text evidence="27">The sequence shown here is derived from an EMBL/GenBank/DDBJ whole genome shotgun (WGS) entry which is preliminary data.</text>
</comment>
<dbReference type="InterPro" id="IPR033706">
    <property type="entry name" value="Met_synthase_B12-bd"/>
</dbReference>
<dbReference type="OrthoDB" id="9803687at2"/>
<dbReference type="GO" id="GO:0046653">
    <property type="term" value="P:tetrahydrofolate metabolic process"/>
    <property type="evidence" value="ECO:0007669"/>
    <property type="project" value="TreeGrafter"/>
</dbReference>
<dbReference type="InterPro" id="IPR011822">
    <property type="entry name" value="MetH"/>
</dbReference>
<dbReference type="AlphaFoldDB" id="A0A3N1Y6R9"/>
<dbReference type="PIRSF" id="PIRSF000381">
    <property type="entry name" value="MetH"/>
    <property type="match status" value="1"/>
</dbReference>
<feature type="domain" description="Pterin-binding" evidence="24">
    <location>
        <begin position="341"/>
        <end position="597"/>
    </location>
</feature>
<dbReference type="GO" id="GO:0032259">
    <property type="term" value="P:methylation"/>
    <property type="evidence" value="ECO:0007669"/>
    <property type="project" value="UniProtKB-KW"/>
</dbReference>
<dbReference type="EC" id="2.1.1.13" evidence="6 19"/>
<dbReference type="FunFam" id="1.10.1240.10:FF:000001">
    <property type="entry name" value="Methionine synthase"/>
    <property type="match status" value="1"/>
</dbReference>
<evidence type="ECO:0000256" key="7">
    <source>
        <dbReference type="ARBA" id="ARBA00013998"/>
    </source>
</evidence>
<dbReference type="EMBL" id="RJVI01000001">
    <property type="protein sequence ID" value="ROR34450.1"/>
    <property type="molecule type" value="Genomic_DNA"/>
</dbReference>
<keyword evidence="11 22" id="KW-0808">Transferase</keyword>
<feature type="domain" description="B12-binding N-terminal" evidence="26">
    <location>
        <begin position="626"/>
        <end position="719"/>
    </location>
</feature>
<dbReference type="SUPFAM" id="SSF82282">
    <property type="entry name" value="Homocysteine S-methyltransferase"/>
    <property type="match status" value="1"/>
</dbReference>
<dbReference type="InterPro" id="IPR036724">
    <property type="entry name" value="Cobalamin-bd_sf"/>
</dbReference>
<accession>A0A3N1Y6R9</accession>
<keyword evidence="15 20" id="KW-0862">Zinc</keyword>
<gene>
    <name evidence="27" type="ORF">EDC57_0348</name>
</gene>
<dbReference type="CDD" id="cd02069">
    <property type="entry name" value="methionine_synthase_B12_BD"/>
    <property type="match status" value="1"/>
</dbReference>
<evidence type="ECO:0000256" key="22">
    <source>
        <dbReference type="PROSITE-ProRule" id="PRU00333"/>
    </source>
</evidence>